<feature type="signal peptide" evidence="1">
    <location>
        <begin position="1"/>
        <end position="32"/>
    </location>
</feature>
<dbReference type="Gene3D" id="3.50.30.30">
    <property type="match status" value="1"/>
</dbReference>
<dbReference type="RefSeq" id="XP_008871030.1">
    <property type="nucleotide sequence ID" value="XM_008872808.1"/>
</dbReference>
<evidence type="ECO:0000313" key="3">
    <source>
        <dbReference type="EMBL" id="ETW00005.1"/>
    </source>
</evidence>
<keyword evidence="1" id="KW-0732">Signal</keyword>
<organism evidence="3">
    <name type="scientific">Aphanomyces invadans</name>
    <dbReference type="NCBI Taxonomy" id="157072"/>
    <lineage>
        <taxon>Eukaryota</taxon>
        <taxon>Sar</taxon>
        <taxon>Stramenopiles</taxon>
        <taxon>Oomycota</taxon>
        <taxon>Saprolegniomycetes</taxon>
        <taxon>Saprolegniales</taxon>
        <taxon>Verrucalvaceae</taxon>
        <taxon>Aphanomyces</taxon>
    </lineage>
</organism>
<protein>
    <recommendedName>
        <fullName evidence="2">PA domain-containing protein</fullName>
    </recommendedName>
</protein>
<proteinExistence type="predicted"/>
<dbReference type="SUPFAM" id="SSF52025">
    <property type="entry name" value="PA domain"/>
    <property type="match status" value="1"/>
</dbReference>
<dbReference type="Pfam" id="PF02225">
    <property type="entry name" value="PA"/>
    <property type="match status" value="1"/>
</dbReference>
<feature type="chain" id="PRO_5001534848" description="PA domain-containing protein" evidence="1">
    <location>
        <begin position="33"/>
        <end position="213"/>
    </location>
</feature>
<dbReference type="EMBL" id="KI913965">
    <property type="protein sequence ID" value="ETW00005.1"/>
    <property type="molecule type" value="Genomic_DNA"/>
</dbReference>
<dbReference type="OrthoDB" id="77835at2759"/>
<gene>
    <name evidence="3" type="ORF">H310_07448</name>
</gene>
<dbReference type="InterPro" id="IPR046450">
    <property type="entry name" value="PA_dom_sf"/>
</dbReference>
<dbReference type="GeneID" id="20084498"/>
<dbReference type="AlphaFoldDB" id="A0A024U1C0"/>
<sequence length="213" mass="23547">MHSPARRRRQLPRNRIVRSIGLTVLWVVLTSASSDTCASDGLCSLPRVQGSLIAGRGMTFCNLCMDVLREGSVVSVWESHHNPTAYYVVGEIVYAVPNTAVDDLYNAHQVEGRLVLVDRGSIAIFDKAKRVQEAGGAAMVVVDSGECSANFACGVLGSPHQNAFLEQDEWDKWRHMTIPVVLIHRDDGDRIKAAMDLMQVDMPDLGPQYVRRE</sequence>
<evidence type="ECO:0000259" key="2">
    <source>
        <dbReference type="Pfam" id="PF02225"/>
    </source>
</evidence>
<dbReference type="InterPro" id="IPR003137">
    <property type="entry name" value="PA_domain"/>
</dbReference>
<dbReference type="STRING" id="157072.A0A024U1C0"/>
<accession>A0A024U1C0</accession>
<dbReference type="VEuPathDB" id="FungiDB:H310_07448"/>
<reference evidence="3" key="1">
    <citation type="submission" date="2013-12" db="EMBL/GenBank/DDBJ databases">
        <title>The Genome Sequence of Aphanomyces invadans NJM9701.</title>
        <authorList>
            <consortium name="The Broad Institute Genomics Platform"/>
            <person name="Russ C."/>
            <person name="Tyler B."/>
            <person name="van West P."/>
            <person name="Dieguez-Uribeondo J."/>
            <person name="Young S.K."/>
            <person name="Zeng Q."/>
            <person name="Gargeya S."/>
            <person name="Fitzgerald M."/>
            <person name="Abouelleil A."/>
            <person name="Alvarado L."/>
            <person name="Chapman S.B."/>
            <person name="Gainer-Dewar J."/>
            <person name="Goldberg J."/>
            <person name="Griggs A."/>
            <person name="Gujja S."/>
            <person name="Hansen M."/>
            <person name="Howarth C."/>
            <person name="Imamovic A."/>
            <person name="Ireland A."/>
            <person name="Larimer J."/>
            <person name="McCowan C."/>
            <person name="Murphy C."/>
            <person name="Pearson M."/>
            <person name="Poon T.W."/>
            <person name="Priest M."/>
            <person name="Roberts A."/>
            <person name="Saif S."/>
            <person name="Shea T."/>
            <person name="Sykes S."/>
            <person name="Wortman J."/>
            <person name="Nusbaum C."/>
            <person name="Birren B."/>
        </authorList>
    </citation>
    <scope>NUCLEOTIDE SEQUENCE [LARGE SCALE GENOMIC DNA]</scope>
    <source>
        <strain evidence="3">NJM9701</strain>
    </source>
</reference>
<feature type="domain" description="PA" evidence="2">
    <location>
        <begin position="89"/>
        <end position="191"/>
    </location>
</feature>
<name>A0A024U1C0_9STRA</name>
<evidence type="ECO:0000256" key="1">
    <source>
        <dbReference type="SAM" id="SignalP"/>
    </source>
</evidence>